<organism evidence="2 3">
    <name type="scientific">Acrocarpospora corrugata</name>
    <dbReference type="NCBI Taxonomy" id="35763"/>
    <lineage>
        <taxon>Bacteria</taxon>
        <taxon>Bacillati</taxon>
        <taxon>Actinomycetota</taxon>
        <taxon>Actinomycetes</taxon>
        <taxon>Streptosporangiales</taxon>
        <taxon>Streptosporangiaceae</taxon>
        <taxon>Acrocarpospora</taxon>
    </lineage>
</organism>
<keyword evidence="3" id="KW-1185">Reference proteome</keyword>
<dbReference type="Gene3D" id="3.30.450.180">
    <property type="match status" value="1"/>
</dbReference>
<dbReference type="Pfam" id="PF17765">
    <property type="entry name" value="MLTR_LBD"/>
    <property type="match status" value="1"/>
</dbReference>
<reference evidence="2 3" key="1">
    <citation type="submission" date="2019-10" db="EMBL/GenBank/DDBJ databases">
        <title>Whole genome shotgun sequence of Acrocarpospora corrugata NBRC 13972.</title>
        <authorList>
            <person name="Ichikawa N."/>
            <person name="Kimura A."/>
            <person name="Kitahashi Y."/>
            <person name="Komaki H."/>
            <person name="Oguchi A."/>
        </authorList>
    </citation>
    <scope>NUCLEOTIDE SEQUENCE [LARGE SCALE GENOMIC DNA]</scope>
    <source>
        <strain evidence="2 3">NBRC 13972</strain>
    </source>
</reference>
<protein>
    <submittedName>
        <fullName evidence="2">Transcriptional regulator</fullName>
    </submittedName>
</protein>
<comment type="caution">
    <text evidence="2">The sequence shown here is derived from an EMBL/GenBank/DDBJ whole genome shotgun (WGS) entry which is preliminary data.</text>
</comment>
<dbReference type="PANTHER" id="PTHR35010">
    <property type="entry name" value="BLL4672 PROTEIN-RELATED"/>
    <property type="match status" value="1"/>
</dbReference>
<dbReference type="EMBL" id="BLAD01000109">
    <property type="protein sequence ID" value="GES05702.1"/>
    <property type="molecule type" value="Genomic_DNA"/>
</dbReference>
<evidence type="ECO:0000259" key="1">
    <source>
        <dbReference type="Pfam" id="PF17765"/>
    </source>
</evidence>
<dbReference type="PANTHER" id="PTHR35010:SF4">
    <property type="entry name" value="BLL5781 PROTEIN"/>
    <property type="match status" value="1"/>
</dbReference>
<accession>A0A5M3WCB8</accession>
<evidence type="ECO:0000313" key="3">
    <source>
        <dbReference type="Proteomes" id="UP000334990"/>
    </source>
</evidence>
<evidence type="ECO:0000313" key="2">
    <source>
        <dbReference type="EMBL" id="GES05702.1"/>
    </source>
</evidence>
<name>A0A5M3WCB8_9ACTN</name>
<proteinExistence type="predicted"/>
<feature type="domain" description="MmyB-like transcription regulator ligand binding" evidence="1">
    <location>
        <begin position="43"/>
        <end position="203"/>
    </location>
</feature>
<sequence length="216" mass="23432">MVLRLGEALGVSLRERNRLLQAAGLPAAYPEADMDGPGLAPFRAAIDRMLRAHLPYPAMVVDGHWNVISANRACTALFGELVGTNIARRYFADPAAAAAMIVNWPEVAWAGLARLHHQLAQAPFDEELRELVDLAESAVSGLARPAEPLSALVVCPWFRAGGQVVRTIGMVARFDAAAEVTLEELRIELTYPQDASAECFFRDLDRRSGGGDRADL</sequence>
<gene>
    <name evidence="2" type="ORF">Acor_77700</name>
</gene>
<dbReference type="AlphaFoldDB" id="A0A5M3WCB8"/>
<dbReference type="Proteomes" id="UP000334990">
    <property type="component" value="Unassembled WGS sequence"/>
</dbReference>
<dbReference type="InterPro" id="IPR041413">
    <property type="entry name" value="MLTR_LBD"/>
</dbReference>